<dbReference type="SUPFAM" id="SSF55326">
    <property type="entry name" value="PurM N-terminal domain-like"/>
    <property type="match status" value="1"/>
</dbReference>
<feature type="domain" description="PurM-like N-terminal" evidence="2">
    <location>
        <begin position="47"/>
        <end position="160"/>
    </location>
</feature>
<dbReference type="CDD" id="cd02197">
    <property type="entry name" value="HypE"/>
    <property type="match status" value="1"/>
</dbReference>
<proteinExistence type="inferred from homology"/>
<dbReference type="InterPro" id="IPR011854">
    <property type="entry name" value="HypE"/>
</dbReference>
<dbReference type="InterPro" id="IPR036921">
    <property type="entry name" value="PurM-like_N_sf"/>
</dbReference>
<dbReference type="RefSeq" id="WP_227178068.1">
    <property type="nucleotide sequence ID" value="NZ_JAJBZT010000001.1"/>
</dbReference>
<sequence length="346" mass="36299">MKMAYQRKLDLQNGKIDLTHGSGGRAMVQLIHELFADAFGNEWLAQGNDQAILPPTQGRLAIATDSHVISPLFFPGGNIGSLAVHGTVNDLAMGGAIPQYLSVGFILEEGLPLSQLAEIVRSMGEAAKAVGIAIVTGDTKVVEKGKGDGIFISTTGVGYVPDGVNLSGDQAQVGDVILVSGTMGDHGMAIMSQRQNLGFESNICSDSASLHELSAALVKHVPSLRLMRDPTRGGLATTLNEIAHQSAVGMSLSESAIPVNPSVRAACELLGLDPLYMANEGKLIAICSAEDADIALNTLQSHPLGKNAAVIGTVVEDPHQFVRVSTDFGGERLLDWLSGDMLPRIC</sequence>
<evidence type="ECO:0000256" key="1">
    <source>
        <dbReference type="ARBA" id="ARBA00006243"/>
    </source>
</evidence>
<dbReference type="InterPro" id="IPR016188">
    <property type="entry name" value="PurM-like_N"/>
</dbReference>
<evidence type="ECO:0000313" key="5">
    <source>
        <dbReference type="Proteomes" id="UP001165395"/>
    </source>
</evidence>
<comment type="similarity">
    <text evidence="1">Belongs to the HypE family.</text>
</comment>
<dbReference type="PIRSF" id="PIRSF005644">
    <property type="entry name" value="Hdrgns_mtr_HypE"/>
    <property type="match status" value="1"/>
</dbReference>
<dbReference type="Gene3D" id="3.90.650.10">
    <property type="entry name" value="PurM-like C-terminal domain"/>
    <property type="match status" value="1"/>
</dbReference>
<evidence type="ECO:0000259" key="2">
    <source>
        <dbReference type="Pfam" id="PF00586"/>
    </source>
</evidence>
<dbReference type="InterPro" id="IPR010918">
    <property type="entry name" value="PurM-like_C_dom"/>
</dbReference>
<dbReference type="EMBL" id="JAJBZT010000001">
    <property type="protein sequence ID" value="MCB6182391.1"/>
    <property type="molecule type" value="Genomic_DNA"/>
</dbReference>
<dbReference type="Gene3D" id="3.30.1330.10">
    <property type="entry name" value="PurM-like, N-terminal domain"/>
    <property type="match status" value="1"/>
</dbReference>
<dbReference type="Pfam" id="PF00586">
    <property type="entry name" value="AIRS"/>
    <property type="match status" value="1"/>
</dbReference>
<evidence type="ECO:0000259" key="3">
    <source>
        <dbReference type="Pfam" id="PF02769"/>
    </source>
</evidence>
<comment type="caution">
    <text evidence="4">The sequence shown here is derived from an EMBL/GenBank/DDBJ whole genome shotgun (WGS) entry which is preliminary data.</text>
</comment>
<evidence type="ECO:0000313" key="4">
    <source>
        <dbReference type="EMBL" id="MCB6182391.1"/>
    </source>
</evidence>
<keyword evidence="5" id="KW-1185">Reference proteome</keyword>
<feature type="domain" description="PurM-like C-terminal" evidence="3">
    <location>
        <begin position="172"/>
        <end position="324"/>
    </location>
</feature>
<dbReference type="PANTHER" id="PTHR30303">
    <property type="entry name" value="HYDROGENASE ISOENZYMES FORMATION PROTEIN HYPE"/>
    <property type="match status" value="1"/>
</dbReference>
<gene>
    <name evidence="4" type="primary">hypE</name>
    <name evidence="4" type="ORF">LIN78_02335</name>
</gene>
<dbReference type="SUPFAM" id="SSF56042">
    <property type="entry name" value="PurM C-terminal domain-like"/>
    <property type="match status" value="1"/>
</dbReference>
<name>A0ABS8D2H5_9NEIS</name>
<dbReference type="NCBIfam" id="TIGR02124">
    <property type="entry name" value="hypE"/>
    <property type="match status" value="1"/>
</dbReference>
<dbReference type="InterPro" id="IPR036676">
    <property type="entry name" value="PurM-like_C_sf"/>
</dbReference>
<protein>
    <submittedName>
        <fullName evidence="4">Hydrogenase expression/formation protein HypE</fullName>
    </submittedName>
</protein>
<dbReference type="Proteomes" id="UP001165395">
    <property type="component" value="Unassembled WGS sequence"/>
</dbReference>
<dbReference type="Pfam" id="PF02769">
    <property type="entry name" value="AIRS_C"/>
    <property type="match status" value="1"/>
</dbReference>
<reference evidence="4" key="1">
    <citation type="submission" date="2021-10" db="EMBL/GenBank/DDBJ databases">
        <title>The complete genome sequence of Leeia sp. TBRC 13508.</title>
        <authorList>
            <person name="Charoenyingcharoen P."/>
            <person name="Yukphan P."/>
        </authorList>
    </citation>
    <scope>NUCLEOTIDE SEQUENCE</scope>
    <source>
        <strain evidence="4">TBRC 13508</strain>
    </source>
</reference>
<dbReference type="PANTHER" id="PTHR30303:SF0">
    <property type="entry name" value="CARBAMOYL DEHYDRATASE HYPE"/>
    <property type="match status" value="1"/>
</dbReference>
<organism evidence="4 5">
    <name type="scientific">Leeia speluncae</name>
    <dbReference type="NCBI Taxonomy" id="2884804"/>
    <lineage>
        <taxon>Bacteria</taxon>
        <taxon>Pseudomonadati</taxon>
        <taxon>Pseudomonadota</taxon>
        <taxon>Betaproteobacteria</taxon>
        <taxon>Neisseriales</taxon>
        <taxon>Leeiaceae</taxon>
        <taxon>Leeia</taxon>
    </lineage>
</organism>
<accession>A0ABS8D2H5</accession>